<comment type="caution">
    <text evidence="21">The sequence shown here is derived from an EMBL/GenBank/DDBJ whole genome shotgun (WGS) entry which is preliminary data.</text>
</comment>
<evidence type="ECO:0000256" key="15">
    <source>
        <dbReference type="ARBA" id="ARBA00023170"/>
    </source>
</evidence>
<dbReference type="PANTHER" id="PTHR48006">
    <property type="entry name" value="LEUCINE-RICH REPEAT-CONTAINING PROTEIN DDB_G0281931-RELATED"/>
    <property type="match status" value="1"/>
</dbReference>
<dbReference type="FunFam" id="1.25.10.10:FF:000146">
    <property type="entry name" value="putative MO25-like protein At5g47540"/>
    <property type="match status" value="1"/>
</dbReference>
<keyword evidence="16" id="KW-0325">Glycoprotein</keyword>
<keyword evidence="13" id="KW-1133">Transmembrane helix</keyword>
<name>A0A4U5NPX7_POPAL</name>
<keyword evidence="11 19" id="KW-0547">Nucleotide-binding</keyword>
<dbReference type="AlphaFoldDB" id="A0A4U5NPX7"/>
<evidence type="ECO:0000256" key="6">
    <source>
        <dbReference type="ARBA" id="ARBA00022614"/>
    </source>
</evidence>
<dbReference type="InterPro" id="IPR001611">
    <property type="entry name" value="Leu-rich_rpt"/>
</dbReference>
<dbReference type="Gene3D" id="3.30.200.20">
    <property type="entry name" value="Phosphorylase Kinase, domain 1"/>
    <property type="match status" value="1"/>
</dbReference>
<dbReference type="GO" id="GO:0016020">
    <property type="term" value="C:membrane"/>
    <property type="evidence" value="ECO:0007669"/>
    <property type="project" value="UniProtKB-SubCell"/>
</dbReference>
<dbReference type="FunFam" id="3.80.10.10:FF:000041">
    <property type="entry name" value="LRR receptor-like serine/threonine-protein kinase ERECTA"/>
    <property type="match status" value="1"/>
</dbReference>
<keyword evidence="6" id="KW-0433">Leucine-rich repeat</keyword>
<evidence type="ECO:0000256" key="7">
    <source>
        <dbReference type="ARBA" id="ARBA00022679"/>
    </source>
</evidence>
<dbReference type="Pfam" id="PF00560">
    <property type="entry name" value="LRR_1"/>
    <property type="match status" value="2"/>
</dbReference>
<comment type="catalytic activity">
    <reaction evidence="18">
        <text>L-seryl-[protein] + ATP = O-phospho-L-seryl-[protein] + ADP + H(+)</text>
        <dbReference type="Rhea" id="RHEA:17989"/>
        <dbReference type="Rhea" id="RHEA-COMP:9863"/>
        <dbReference type="Rhea" id="RHEA-COMP:11604"/>
        <dbReference type="ChEBI" id="CHEBI:15378"/>
        <dbReference type="ChEBI" id="CHEBI:29999"/>
        <dbReference type="ChEBI" id="CHEBI:30616"/>
        <dbReference type="ChEBI" id="CHEBI:83421"/>
        <dbReference type="ChEBI" id="CHEBI:456216"/>
        <dbReference type="EC" id="2.7.11.1"/>
    </reaction>
</comment>
<dbReference type="GO" id="GO:0005524">
    <property type="term" value="F:ATP binding"/>
    <property type="evidence" value="ECO:0007669"/>
    <property type="project" value="UniProtKB-UniRule"/>
</dbReference>
<dbReference type="GO" id="GO:0004674">
    <property type="term" value="F:protein serine/threonine kinase activity"/>
    <property type="evidence" value="ECO:0007669"/>
    <property type="project" value="UniProtKB-KW"/>
</dbReference>
<dbReference type="Gene3D" id="1.25.10.10">
    <property type="entry name" value="Leucine-rich Repeat Variant"/>
    <property type="match status" value="1"/>
</dbReference>
<evidence type="ECO:0000256" key="17">
    <source>
        <dbReference type="ARBA" id="ARBA00047899"/>
    </source>
</evidence>
<keyword evidence="7" id="KW-0808">Transferase</keyword>
<keyword evidence="12 19" id="KW-0067">ATP-binding</keyword>
<keyword evidence="14" id="KW-0472">Membrane</keyword>
<keyword evidence="4" id="KW-0723">Serine/threonine-protein kinase</keyword>
<evidence type="ECO:0000256" key="3">
    <source>
        <dbReference type="ARBA" id="ARBA00012513"/>
    </source>
</evidence>
<dbReference type="InterPro" id="IPR017441">
    <property type="entry name" value="Protein_kinase_ATP_BS"/>
</dbReference>
<dbReference type="InterPro" id="IPR021720">
    <property type="entry name" value="Malectin_dom"/>
</dbReference>
<evidence type="ECO:0000256" key="10">
    <source>
        <dbReference type="ARBA" id="ARBA00022737"/>
    </source>
</evidence>
<evidence type="ECO:0000256" key="5">
    <source>
        <dbReference type="ARBA" id="ARBA00022553"/>
    </source>
</evidence>
<sequence>MVIHMHSDLSGNFLIGSIPSSLGNLPSLYSLDLGFNELSGQLPPELGRLGYLSYLGLSSNNLGGKLPENYAKFTRLQWFSVAGNRLTGQVPRFIANWTALSYLFLSGNDFEGELPLEPLFNMSNLRYLFVSDVRSSAGFPFPKNANMTGIRYLMIRNCSISGEIPPYIGDWSRLTYLDLSFNSLTGGIPDSMKKLNLSKMFLTGNMLNGTVPSWVPDTIEDKADLSYNNFDDGPKKGEGKLNMNSIRDLKNKCRGKPKYDSLYINCGGGETVLDGKVFEADSTASNYYPAPRENWAYSCSGDFGSETYDSSDYIKNVDCAVCDSAGTLLYNSTRLCPLSLTYYGFCLFKGNYTVKLYFAETVYQSDEDYSNLGRRVFDVYIQGKRELKDFNIKEMAYGTNKTWTASFTAYVGDDHLLNIHFFWAGKGSFQVPGFSYTTAALSLNGPLVAGISVTAKFKVGGKGLSPSKIAGITAGSVFAPLLLVAFMWKMGWLWKSELDEITIEVQGKSFTLKQIIDATRKFSPKMEIGRGRFGIVYKAELPNEIKLAVKKISPHSKQQGKDELQREIFNMKSLHHENLVQLLDGYSIKDLHLLVYDYMHKGSLHHALFEPNSTTKLDWKARFGVCLGIARGLKYLHEEKRFKIVHGNIKPSNILLDNSLTAKLSDFGLATLCDEEDPFMAIKAKGSRVYMAPEYSMGKAITVKADVYSFGIVLLEIVSGKVSADYTPNQEAEFLLDKAGVLYDKGRILDLVDKKLASSYDRKQALTVLLLAMKCVKLSPTLRPKISEVVSVLEGEKRIDEISESDDTSSTNIGGLCGACSRIEGKSLSCVFVGFIKGGKIGVCVSKPAAAAAAAREEVVVRRVSPPPQSPAPAAAVATKGHSGLLSNSKSGHPVLLSSKSGQLVGDSKRMKGLFKSKPRTPVDIVRQTRDLLIYADQSSASLSDSKREEKMAELAKNIRELKSILYGNSESEPVSEACAQLTQEFFRENTLRLLIFCLSQLNLEARKDATQVVANLQRQQVNSRLIASDYLEKNTDLLDTLIAGYENTDMALHYGVMLRECIRHQTVARYVLESSNVKKFFDYIQLPYFDISADAAATFKELLTRHKSTVAEFLSKSYDWFFAEFNSKLLESTNYITRRQAVKLLGDILLDRSNAVVMTRYVSSRDNLRILMNLLRESSKSIQIEAFHVFKLFAANQNKPPDIVNILVANRSKLLRLFADFKIDKEDEQFEADKAQVVREIAALEPRE</sequence>
<evidence type="ECO:0000256" key="4">
    <source>
        <dbReference type="ARBA" id="ARBA00022527"/>
    </source>
</evidence>
<dbReference type="SUPFAM" id="SSF52058">
    <property type="entry name" value="L domain-like"/>
    <property type="match status" value="1"/>
</dbReference>
<dbReference type="InterPro" id="IPR051824">
    <property type="entry name" value="LRR_Rcpt-Like_S/T_Kinase"/>
</dbReference>
<accession>A0A4U5NPX7</accession>
<keyword evidence="8" id="KW-0812">Transmembrane</keyword>
<evidence type="ECO:0000256" key="11">
    <source>
        <dbReference type="ARBA" id="ARBA00022741"/>
    </source>
</evidence>
<feature type="binding site" evidence="19">
    <location>
        <position position="551"/>
    </location>
    <ligand>
        <name>ATP</name>
        <dbReference type="ChEBI" id="CHEBI:30616"/>
    </ligand>
</feature>
<comment type="similarity">
    <text evidence="2">Belongs to the Mo25 family.</text>
</comment>
<dbReference type="STRING" id="43335.A0A4U5NPX7"/>
<dbReference type="Pfam" id="PF07714">
    <property type="entry name" value="PK_Tyr_Ser-Thr"/>
    <property type="match status" value="1"/>
</dbReference>
<dbReference type="Gene3D" id="2.60.120.430">
    <property type="entry name" value="Galactose-binding lectin"/>
    <property type="match status" value="1"/>
</dbReference>
<evidence type="ECO:0000259" key="20">
    <source>
        <dbReference type="PROSITE" id="PS50011"/>
    </source>
</evidence>
<evidence type="ECO:0000256" key="2">
    <source>
        <dbReference type="ARBA" id="ARBA00011012"/>
    </source>
</evidence>
<comment type="catalytic activity">
    <reaction evidence="17">
        <text>L-threonyl-[protein] + ATP = O-phospho-L-threonyl-[protein] + ADP + H(+)</text>
        <dbReference type="Rhea" id="RHEA:46608"/>
        <dbReference type="Rhea" id="RHEA-COMP:11060"/>
        <dbReference type="Rhea" id="RHEA-COMP:11605"/>
        <dbReference type="ChEBI" id="CHEBI:15378"/>
        <dbReference type="ChEBI" id="CHEBI:30013"/>
        <dbReference type="ChEBI" id="CHEBI:30616"/>
        <dbReference type="ChEBI" id="CHEBI:61977"/>
        <dbReference type="ChEBI" id="CHEBI:456216"/>
        <dbReference type="EC" id="2.7.11.1"/>
    </reaction>
</comment>
<dbReference type="InterPro" id="IPR011009">
    <property type="entry name" value="Kinase-like_dom_sf"/>
</dbReference>
<proteinExistence type="inferred from homology"/>
<dbReference type="Gene3D" id="1.10.510.10">
    <property type="entry name" value="Transferase(Phosphotransferase) domain 1"/>
    <property type="match status" value="1"/>
</dbReference>
<evidence type="ECO:0000256" key="18">
    <source>
        <dbReference type="ARBA" id="ARBA00048679"/>
    </source>
</evidence>
<dbReference type="FunFam" id="1.10.510.10:FF:000769">
    <property type="entry name" value="Uncharacterized protein"/>
    <property type="match status" value="1"/>
</dbReference>
<dbReference type="CDD" id="cd14066">
    <property type="entry name" value="STKc_IRAK"/>
    <property type="match status" value="1"/>
</dbReference>
<keyword evidence="10" id="KW-0677">Repeat</keyword>
<evidence type="ECO:0000256" key="19">
    <source>
        <dbReference type="PROSITE-ProRule" id="PRU10141"/>
    </source>
</evidence>
<evidence type="ECO:0000256" key="8">
    <source>
        <dbReference type="ARBA" id="ARBA00022692"/>
    </source>
</evidence>
<dbReference type="Pfam" id="PF11721">
    <property type="entry name" value="Malectin"/>
    <property type="match status" value="1"/>
</dbReference>
<evidence type="ECO:0000256" key="12">
    <source>
        <dbReference type="ARBA" id="ARBA00022840"/>
    </source>
</evidence>
<dbReference type="EMBL" id="RCHU01000983">
    <property type="protein sequence ID" value="TKR84803.1"/>
    <property type="molecule type" value="Genomic_DNA"/>
</dbReference>
<dbReference type="InterPro" id="IPR013878">
    <property type="entry name" value="Mo25"/>
</dbReference>
<dbReference type="InterPro" id="IPR032675">
    <property type="entry name" value="LRR_dom_sf"/>
</dbReference>
<dbReference type="InterPro" id="IPR016024">
    <property type="entry name" value="ARM-type_fold"/>
</dbReference>
<evidence type="ECO:0000256" key="1">
    <source>
        <dbReference type="ARBA" id="ARBA00004479"/>
    </source>
</evidence>
<keyword evidence="9" id="KW-0732">Signal</keyword>
<dbReference type="PROSITE" id="PS50011">
    <property type="entry name" value="PROTEIN_KINASE_DOM"/>
    <property type="match status" value="1"/>
</dbReference>
<dbReference type="SUPFAM" id="SSF56112">
    <property type="entry name" value="Protein kinase-like (PK-like)"/>
    <property type="match status" value="1"/>
</dbReference>
<dbReference type="EC" id="2.7.11.1" evidence="3"/>
<dbReference type="SUPFAM" id="SSF48371">
    <property type="entry name" value="ARM repeat"/>
    <property type="match status" value="1"/>
</dbReference>
<dbReference type="InterPro" id="IPR000719">
    <property type="entry name" value="Prot_kinase_dom"/>
</dbReference>
<gene>
    <name evidence="21" type="ORF">D5086_0000254170</name>
</gene>
<feature type="domain" description="Protein kinase" evidence="20">
    <location>
        <begin position="522"/>
        <end position="799"/>
    </location>
</feature>
<keyword evidence="5" id="KW-0597">Phosphoprotein</keyword>
<keyword evidence="15" id="KW-0675">Receptor</keyword>
<dbReference type="PANTHER" id="PTHR48006:SF48">
    <property type="entry name" value="PROTEIN KINASE DOMAIN-CONTAINING PROTEIN"/>
    <property type="match status" value="1"/>
</dbReference>
<dbReference type="InterPro" id="IPR001245">
    <property type="entry name" value="Ser-Thr/Tyr_kinase_cat_dom"/>
</dbReference>
<reference evidence="21" key="1">
    <citation type="submission" date="2018-10" db="EMBL/GenBank/DDBJ databases">
        <title>Population genomic analysis revealed the cold adaptation of white poplar.</title>
        <authorList>
            <person name="Liu Y.-J."/>
        </authorList>
    </citation>
    <scope>NUCLEOTIDE SEQUENCE [LARGE SCALE GENOMIC DNA]</scope>
    <source>
        <strain evidence="21">PAL-ZL1</strain>
    </source>
</reference>
<dbReference type="PROSITE" id="PS00107">
    <property type="entry name" value="PROTEIN_KINASE_ATP"/>
    <property type="match status" value="1"/>
</dbReference>
<evidence type="ECO:0000313" key="21">
    <source>
        <dbReference type="EMBL" id="TKR84803.1"/>
    </source>
</evidence>
<dbReference type="FunFam" id="3.30.200.20:FF:000649">
    <property type="entry name" value="Uncharacterized protein"/>
    <property type="match status" value="1"/>
</dbReference>
<comment type="subcellular location">
    <subcellularLocation>
        <location evidence="1">Membrane</location>
        <topology evidence="1">Single-pass type I membrane protein</topology>
    </subcellularLocation>
</comment>
<dbReference type="Pfam" id="PF08569">
    <property type="entry name" value="Mo25"/>
    <property type="match status" value="1"/>
</dbReference>
<dbReference type="InterPro" id="IPR011989">
    <property type="entry name" value="ARM-like"/>
</dbReference>
<protein>
    <recommendedName>
        <fullName evidence="3">non-specific serine/threonine protein kinase</fullName>
        <ecNumber evidence="3">2.7.11.1</ecNumber>
    </recommendedName>
</protein>
<evidence type="ECO:0000256" key="13">
    <source>
        <dbReference type="ARBA" id="ARBA00022989"/>
    </source>
</evidence>
<organism evidence="21">
    <name type="scientific">Populus alba</name>
    <name type="common">White poplar</name>
    <dbReference type="NCBI Taxonomy" id="43335"/>
    <lineage>
        <taxon>Eukaryota</taxon>
        <taxon>Viridiplantae</taxon>
        <taxon>Streptophyta</taxon>
        <taxon>Embryophyta</taxon>
        <taxon>Tracheophyta</taxon>
        <taxon>Spermatophyta</taxon>
        <taxon>Magnoliopsida</taxon>
        <taxon>eudicotyledons</taxon>
        <taxon>Gunneridae</taxon>
        <taxon>Pentapetalae</taxon>
        <taxon>rosids</taxon>
        <taxon>fabids</taxon>
        <taxon>Malpighiales</taxon>
        <taxon>Salicaceae</taxon>
        <taxon>Saliceae</taxon>
        <taxon>Populus</taxon>
    </lineage>
</organism>
<evidence type="ECO:0000256" key="14">
    <source>
        <dbReference type="ARBA" id="ARBA00023136"/>
    </source>
</evidence>
<keyword evidence="4" id="KW-0418">Kinase</keyword>
<evidence type="ECO:0000256" key="16">
    <source>
        <dbReference type="ARBA" id="ARBA00023180"/>
    </source>
</evidence>
<dbReference type="Gene3D" id="3.80.10.10">
    <property type="entry name" value="Ribonuclease Inhibitor"/>
    <property type="match status" value="1"/>
</dbReference>
<evidence type="ECO:0000256" key="9">
    <source>
        <dbReference type="ARBA" id="ARBA00022729"/>
    </source>
</evidence>